<evidence type="ECO:0000313" key="3">
    <source>
        <dbReference type="Proteomes" id="UP000317977"/>
    </source>
</evidence>
<protein>
    <submittedName>
        <fullName evidence="2">Uncharacterized protein</fullName>
    </submittedName>
</protein>
<keyword evidence="3" id="KW-1185">Reference proteome</keyword>
<sequence length="95" mass="10908">MVPAAVRNRGGPSMQDGRRMRDGQRIQDGRRRQERSWQIGLRQDGRGAFETEIAIAVTSRYPIDFPERTKPSAIRRRWSTTIRRVPTMSAILPSS</sequence>
<dbReference type="EMBL" id="SJPX01000005">
    <property type="protein sequence ID" value="TWU47825.1"/>
    <property type="molecule type" value="Genomic_DNA"/>
</dbReference>
<reference evidence="2 3" key="1">
    <citation type="submission" date="2019-02" db="EMBL/GenBank/DDBJ databases">
        <title>Deep-cultivation of Planctomycetes and their phenomic and genomic characterization uncovers novel biology.</title>
        <authorList>
            <person name="Wiegand S."/>
            <person name="Jogler M."/>
            <person name="Boedeker C."/>
            <person name="Pinto D."/>
            <person name="Vollmers J."/>
            <person name="Rivas-Marin E."/>
            <person name="Kohn T."/>
            <person name="Peeters S.H."/>
            <person name="Heuer A."/>
            <person name="Rast P."/>
            <person name="Oberbeckmann S."/>
            <person name="Bunk B."/>
            <person name="Jeske O."/>
            <person name="Meyerdierks A."/>
            <person name="Storesund J.E."/>
            <person name="Kallscheuer N."/>
            <person name="Luecker S."/>
            <person name="Lage O.M."/>
            <person name="Pohl T."/>
            <person name="Merkel B.J."/>
            <person name="Hornburger P."/>
            <person name="Mueller R.-W."/>
            <person name="Bruemmer F."/>
            <person name="Labrenz M."/>
            <person name="Spormann A.M."/>
            <person name="Op Den Camp H."/>
            <person name="Overmann J."/>
            <person name="Amann R."/>
            <person name="Jetten M.S.M."/>
            <person name="Mascher T."/>
            <person name="Medema M.H."/>
            <person name="Devos D.P."/>
            <person name="Kaster A.-K."/>
            <person name="Ovreas L."/>
            <person name="Rohde M."/>
            <person name="Galperin M.Y."/>
            <person name="Jogler C."/>
        </authorList>
    </citation>
    <scope>NUCLEOTIDE SEQUENCE [LARGE SCALE GENOMIC DNA]</scope>
    <source>
        <strain evidence="2 3">Poly59</strain>
    </source>
</reference>
<feature type="compositionally biased region" description="Basic and acidic residues" evidence="1">
    <location>
        <begin position="16"/>
        <end position="35"/>
    </location>
</feature>
<accession>A0A5C6EHA7</accession>
<name>A0A5C6EHA7_9BACT</name>
<dbReference type="Proteomes" id="UP000317977">
    <property type="component" value="Unassembled WGS sequence"/>
</dbReference>
<gene>
    <name evidence="2" type="ORF">Poly59_46670</name>
</gene>
<organism evidence="2 3">
    <name type="scientific">Rubripirellula reticaptiva</name>
    <dbReference type="NCBI Taxonomy" id="2528013"/>
    <lineage>
        <taxon>Bacteria</taxon>
        <taxon>Pseudomonadati</taxon>
        <taxon>Planctomycetota</taxon>
        <taxon>Planctomycetia</taxon>
        <taxon>Pirellulales</taxon>
        <taxon>Pirellulaceae</taxon>
        <taxon>Rubripirellula</taxon>
    </lineage>
</organism>
<dbReference type="AlphaFoldDB" id="A0A5C6EHA7"/>
<comment type="caution">
    <text evidence="2">The sequence shown here is derived from an EMBL/GenBank/DDBJ whole genome shotgun (WGS) entry which is preliminary data.</text>
</comment>
<evidence type="ECO:0000256" key="1">
    <source>
        <dbReference type="SAM" id="MobiDB-lite"/>
    </source>
</evidence>
<feature type="region of interest" description="Disordered" evidence="1">
    <location>
        <begin position="1"/>
        <end position="37"/>
    </location>
</feature>
<evidence type="ECO:0000313" key="2">
    <source>
        <dbReference type="EMBL" id="TWU47825.1"/>
    </source>
</evidence>
<proteinExistence type="predicted"/>